<reference evidence="1" key="1">
    <citation type="journal article" date="2017" name="Science">
        <title>Giant viruses with an expanded complement of translation system components.</title>
        <authorList>
            <person name="Schulz F."/>
            <person name="Yutin N."/>
            <person name="Ivanova N.N."/>
            <person name="Ortega D.R."/>
            <person name="Lee T.K."/>
            <person name="Vierheilig J."/>
            <person name="Daims H."/>
            <person name="Horn M."/>
            <person name="Wagner M."/>
            <person name="Jensen G.J."/>
            <person name="Kyrpides N.C."/>
            <person name="Koonin E.V."/>
            <person name="Woyke T."/>
        </authorList>
    </citation>
    <scope>NUCLEOTIDE SEQUENCE</scope>
    <source>
        <strain evidence="1">HKV1</strain>
    </source>
</reference>
<accession>A0A1V0SFK5</accession>
<organism evidence="1">
    <name type="scientific">Hokovirus HKV1</name>
    <dbReference type="NCBI Taxonomy" id="1977638"/>
    <lineage>
        <taxon>Viruses</taxon>
        <taxon>Varidnaviria</taxon>
        <taxon>Bamfordvirae</taxon>
        <taxon>Nucleocytoviricota</taxon>
        <taxon>Megaviricetes</taxon>
        <taxon>Imitervirales</taxon>
        <taxon>Mimiviridae</taxon>
        <taxon>Klosneuvirinae</taxon>
        <taxon>Hokovirus</taxon>
    </lineage>
</organism>
<sequence length="183" mass="21839">MELNILNLVSILDIKCHILRNEDYDIQYKYMSDIPDIYDIIIIRKSNYEKHNAWHSSYCEHMHNNYYYACGTNDNKVYVNIIYAYMFSDMHRGGLFCSYDKTCFHAIVNIYNSMMYENIEKIEEMQKYLPLKIITLINESDIKVLKSFFNITKITTIELSDAEINLFLFTKRETLTKAAIRRS</sequence>
<gene>
    <name evidence="1" type="ORF">Hokovirus_1_303</name>
</gene>
<dbReference type="EMBL" id="KY684103">
    <property type="protein sequence ID" value="ARF10424.1"/>
    <property type="molecule type" value="Genomic_DNA"/>
</dbReference>
<evidence type="ECO:0000313" key="1">
    <source>
        <dbReference type="EMBL" id="ARF10424.1"/>
    </source>
</evidence>
<protein>
    <submittedName>
        <fullName evidence="1">Uncharacterized protein</fullName>
    </submittedName>
</protein>
<name>A0A1V0SFK5_9VIRU</name>
<proteinExistence type="predicted"/>